<reference evidence="2" key="1">
    <citation type="submission" date="2020-08" db="EMBL/GenBank/DDBJ databases">
        <title>Multicomponent nature underlies the extraordinary mechanical properties of spider dragline silk.</title>
        <authorList>
            <person name="Kono N."/>
            <person name="Nakamura H."/>
            <person name="Mori M."/>
            <person name="Yoshida Y."/>
            <person name="Ohtoshi R."/>
            <person name="Malay A.D."/>
            <person name="Moran D.A.P."/>
            <person name="Tomita M."/>
            <person name="Numata K."/>
            <person name="Arakawa K."/>
        </authorList>
    </citation>
    <scope>NUCLEOTIDE SEQUENCE</scope>
</reference>
<accession>A0A8X6MU26</accession>
<name>A0A8X6MU26_NEPPI</name>
<evidence type="ECO:0000256" key="1">
    <source>
        <dbReference type="SAM" id="Phobius"/>
    </source>
</evidence>
<dbReference type="Proteomes" id="UP000887013">
    <property type="component" value="Unassembled WGS sequence"/>
</dbReference>
<organism evidence="2 3">
    <name type="scientific">Nephila pilipes</name>
    <name type="common">Giant wood spider</name>
    <name type="synonym">Nephila maculata</name>
    <dbReference type="NCBI Taxonomy" id="299642"/>
    <lineage>
        <taxon>Eukaryota</taxon>
        <taxon>Metazoa</taxon>
        <taxon>Ecdysozoa</taxon>
        <taxon>Arthropoda</taxon>
        <taxon>Chelicerata</taxon>
        <taxon>Arachnida</taxon>
        <taxon>Araneae</taxon>
        <taxon>Araneomorphae</taxon>
        <taxon>Entelegynae</taxon>
        <taxon>Araneoidea</taxon>
        <taxon>Nephilidae</taxon>
        <taxon>Nephila</taxon>
    </lineage>
</organism>
<keyword evidence="1" id="KW-0812">Transmembrane</keyword>
<gene>
    <name evidence="2" type="ORF">NPIL_687981</name>
</gene>
<keyword evidence="1" id="KW-0472">Membrane</keyword>
<dbReference type="EMBL" id="BMAW01097162">
    <property type="protein sequence ID" value="GFS78185.1"/>
    <property type="molecule type" value="Genomic_DNA"/>
</dbReference>
<evidence type="ECO:0000313" key="2">
    <source>
        <dbReference type="EMBL" id="GFS78185.1"/>
    </source>
</evidence>
<protein>
    <submittedName>
        <fullName evidence="2">Uncharacterized protein</fullName>
    </submittedName>
</protein>
<keyword evidence="3" id="KW-1185">Reference proteome</keyword>
<evidence type="ECO:0000313" key="3">
    <source>
        <dbReference type="Proteomes" id="UP000887013"/>
    </source>
</evidence>
<dbReference type="AlphaFoldDB" id="A0A8X6MU26"/>
<proteinExistence type="predicted"/>
<keyword evidence="1" id="KW-1133">Transmembrane helix</keyword>
<comment type="caution">
    <text evidence="2">The sequence shown here is derived from an EMBL/GenBank/DDBJ whole genome shotgun (WGS) entry which is preliminary data.</text>
</comment>
<feature type="transmembrane region" description="Helical" evidence="1">
    <location>
        <begin position="29"/>
        <end position="51"/>
    </location>
</feature>
<sequence>MGELKTASSCVTRFIQVLRKGTYELSSTFIPLSLACSSTHVFWSVVLAALLRFSWTPAGRSGMDSRLGDFRLASPANSASPAGVREFLEEGAGVTHGLSDRRRQCLLPAAPSMLDYLHKRKEKIMLILNR</sequence>